<evidence type="ECO:0000256" key="5">
    <source>
        <dbReference type="ARBA" id="ARBA00023136"/>
    </source>
</evidence>
<dbReference type="Pfam" id="PF01594">
    <property type="entry name" value="AI-2E_transport"/>
    <property type="match status" value="1"/>
</dbReference>
<accession>A0ABT9S0Y4</accession>
<dbReference type="PANTHER" id="PTHR21716">
    <property type="entry name" value="TRANSMEMBRANE PROTEIN"/>
    <property type="match status" value="1"/>
</dbReference>
<comment type="caution">
    <text evidence="7">The sequence shown here is derived from an EMBL/GenBank/DDBJ whole genome shotgun (WGS) entry which is preliminary data.</text>
</comment>
<keyword evidence="8" id="KW-1185">Reference proteome</keyword>
<reference evidence="7 8" key="1">
    <citation type="submission" date="2023-07" db="EMBL/GenBank/DDBJ databases">
        <title>Sorghum-associated microbial communities from plants grown in Nebraska, USA.</title>
        <authorList>
            <person name="Schachtman D."/>
        </authorList>
    </citation>
    <scope>NUCLEOTIDE SEQUENCE [LARGE SCALE GENOMIC DNA]</scope>
    <source>
        <strain evidence="7 8">DS1607</strain>
    </source>
</reference>
<keyword evidence="5 6" id="KW-0472">Membrane</keyword>
<evidence type="ECO:0000313" key="7">
    <source>
        <dbReference type="EMBL" id="MDP9898017.1"/>
    </source>
</evidence>
<dbReference type="RefSeq" id="WP_307687838.1">
    <property type="nucleotide sequence ID" value="NZ_JAUSRO010000001.1"/>
</dbReference>
<feature type="transmembrane region" description="Helical" evidence="6">
    <location>
        <begin position="315"/>
        <end position="343"/>
    </location>
</feature>
<evidence type="ECO:0000256" key="1">
    <source>
        <dbReference type="ARBA" id="ARBA00004141"/>
    </source>
</evidence>
<dbReference type="EMBL" id="JAUSRO010000001">
    <property type="protein sequence ID" value="MDP9898017.1"/>
    <property type="molecule type" value="Genomic_DNA"/>
</dbReference>
<dbReference type="Proteomes" id="UP001226867">
    <property type="component" value="Unassembled WGS sequence"/>
</dbReference>
<sequence length="357" mass="38699">MNSPQVQRGAFLLMLLTVTCAFIWILLPFFGAVMWGVALAILFTPLYKRLLRRMPGRRNLAALATLTICLVIVILPLAAVTVSLIQEVVLVTQNIRSGQLNFASYFQQILDATPRWIISLLDRFNLGNMAAWQARISDVATQGSQVVASQALTIGQNTFNFVVSFFVMLYLLYFVMRDGGALSKTVRDALPFAKPHTHYLLNKFTTVIRATIKGNVAVAVAQGTIGGLAFWFLGVQGALLWAVLMAFLSLLPAVGAAIIWGPVAIYFLATGQWVQGGVLIFVGVFVIGLVDNILRPLLVGKDTQMPDYIVLMSTIGGMAIFGINGFVLGPVIAALFMAAWSLFSASNDEDGNAPPVP</sequence>
<feature type="transmembrane region" description="Helical" evidence="6">
    <location>
        <begin position="60"/>
        <end position="85"/>
    </location>
</feature>
<name>A0ABT9S0Y4_9BURK</name>
<feature type="transmembrane region" description="Helical" evidence="6">
    <location>
        <begin position="273"/>
        <end position="294"/>
    </location>
</feature>
<evidence type="ECO:0000256" key="6">
    <source>
        <dbReference type="SAM" id="Phobius"/>
    </source>
</evidence>
<evidence type="ECO:0000256" key="4">
    <source>
        <dbReference type="ARBA" id="ARBA00022989"/>
    </source>
</evidence>
<dbReference type="PANTHER" id="PTHR21716:SF4">
    <property type="entry name" value="TRANSMEMBRANE PROTEIN 245"/>
    <property type="match status" value="1"/>
</dbReference>
<comment type="similarity">
    <text evidence="2">Belongs to the autoinducer-2 exporter (AI-2E) (TC 2.A.86) family.</text>
</comment>
<comment type="subcellular location">
    <subcellularLocation>
        <location evidence="1">Membrane</location>
        <topology evidence="1">Multi-pass membrane protein</topology>
    </subcellularLocation>
</comment>
<evidence type="ECO:0000256" key="3">
    <source>
        <dbReference type="ARBA" id="ARBA00022692"/>
    </source>
</evidence>
<evidence type="ECO:0000313" key="8">
    <source>
        <dbReference type="Proteomes" id="UP001226867"/>
    </source>
</evidence>
<keyword evidence="3 6" id="KW-0812">Transmembrane</keyword>
<feature type="transmembrane region" description="Helical" evidence="6">
    <location>
        <begin position="158"/>
        <end position="176"/>
    </location>
</feature>
<dbReference type="InterPro" id="IPR002549">
    <property type="entry name" value="AI-2E-like"/>
</dbReference>
<gene>
    <name evidence="7" type="ORF">J2W36_000250</name>
</gene>
<feature type="transmembrane region" description="Helical" evidence="6">
    <location>
        <begin position="238"/>
        <end position="267"/>
    </location>
</feature>
<organism evidence="7 8">
    <name type="scientific">Variovorax ginsengisoli</name>
    <dbReference type="NCBI Taxonomy" id="363844"/>
    <lineage>
        <taxon>Bacteria</taxon>
        <taxon>Pseudomonadati</taxon>
        <taxon>Pseudomonadota</taxon>
        <taxon>Betaproteobacteria</taxon>
        <taxon>Burkholderiales</taxon>
        <taxon>Comamonadaceae</taxon>
        <taxon>Variovorax</taxon>
    </lineage>
</organism>
<protein>
    <submittedName>
        <fullName evidence="7">PurR-regulated permease PerM</fullName>
    </submittedName>
</protein>
<keyword evidence="4 6" id="KW-1133">Transmembrane helix</keyword>
<feature type="transmembrane region" description="Helical" evidence="6">
    <location>
        <begin position="9"/>
        <end position="26"/>
    </location>
</feature>
<feature type="transmembrane region" description="Helical" evidence="6">
    <location>
        <begin position="32"/>
        <end position="48"/>
    </location>
</feature>
<evidence type="ECO:0000256" key="2">
    <source>
        <dbReference type="ARBA" id="ARBA00009773"/>
    </source>
</evidence>
<proteinExistence type="inferred from homology"/>